<evidence type="ECO:0000313" key="3">
    <source>
        <dbReference type="Proteomes" id="UP000291343"/>
    </source>
</evidence>
<dbReference type="STRING" id="195883.A0A482XBK7"/>
<evidence type="ECO:0000313" key="2">
    <source>
        <dbReference type="EMBL" id="RZF42900.1"/>
    </source>
</evidence>
<feature type="compositionally biased region" description="Polar residues" evidence="1">
    <location>
        <begin position="84"/>
        <end position="95"/>
    </location>
</feature>
<keyword evidence="3" id="KW-1185">Reference proteome</keyword>
<dbReference type="OrthoDB" id="5873721at2759"/>
<evidence type="ECO:0000256" key="1">
    <source>
        <dbReference type="SAM" id="MobiDB-lite"/>
    </source>
</evidence>
<feature type="compositionally biased region" description="Gly residues" evidence="1">
    <location>
        <begin position="42"/>
        <end position="52"/>
    </location>
</feature>
<feature type="region of interest" description="Disordered" evidence="1">
    <location>
        <begin position="76"/>
        <end position="110"/>
    </location>
</feature>
<name>A0A482XBK7_LAOST</name>
<dbReference type="InParanoid" id="A0A482XBK7"/>
<organism evidence="2 3">
    <name type="scientific">Laodelphax striatellus</name>
    <name type="common">Small brown planthopper</name>
    <name type="synonym">Delphax striatella</name>
    <dbReference type="NCBI Taxonomy" id="195883"/>
    <lineage>
        <taxon>Eukaryota</taxon>
        <taxon>Metazoa</taxon>
        <taxon>Ecdysozoa</taxon>
        <taxon>Arthropoda</taxon>
        <taxon>Hexapoda</taxon>
        <taxon>Insecta</taxon>
        <taxon>Pterygota</taxon>
        <taxon>Neoptera</taxon>
        <taxon>Paraneoptera</taxon>
        <taxon>Hemiptera</taxon>
        <taxon>Auchenorrhyncha</taxon>
        <taxon>Fulgoroidea</taxon>
        <taxon>Delphacidae</taxon>
        <taxon>Criomorphinae</taxon>
        <taxon>Laodelphax</taxon>
    </lineage>
</organism>
<protein>
    <submittedName>
        <fullName evidence="2">Uncharacterized protein</fullName>
    </submittedName>
</protein>
<proteinExistence type="predicted"/>
<dbReference type="Proteomes" id="UP000291343">
    <property type="component" value="Unassembled WGS sequence"/>
</dbReference>
<comment type="caution">
    <text evidence="2">The sequence shown here is derived from an EMBL/GenBank/DDBJ whole genome shotgun (WGS) entry which is preliminary data.</text>
</comment>
<reference evidence="2 3" key="1">
    <citation type="journal article" date="2017" name="Gigascience">
        <title>Genome sequence of the small brown planthopper, Laodelphax striatellus.</title>
        <authorList>
            <person name="Zhu J."/>
            <person name="Jiang F."/>
            <person name="Wang X."/>
            <person name="Yang P."/>
            <person name="Bao Y."/>
            <person name="Zhao W."/>
            <person name="Wang W."/>
            <person name="Lu H."/>
            <person name="Wang Q."/>
            <person name="Cui N."/>
            <person name="Li J."/>
            <person name="Chen X."/>
            <person name="Luo L."/>
            <person name="Yu J."/>
            <person name="Kang L."/>
            <person name="Cui F."/>
        </authorList>
    </citation>
    <scope>NUCLEOTIDE SEQUENCE [LARGE SCALE GENOMIC DNA]</scope>
    <source>
        <strain evidence="2">Lst14</strain>
    </source>
</reference>
<accession>A0A482XBK7</accession>
<dbReference type="AlphaFoldDB" id="A0A482XBK7"/>
<sequence length="110" mass="12308">MLEMIYEYLTGLIYNTKMDVTSMDDDDDDVRDERDKVDAGRNGAGEVNGGFLGDTQSMAGSRKSLNLHPVLLMPQPGEVDRYSEFSNRTGRSKSSGFRPEYGTSIQNFQL</sequence>
<feature type="region of interest" description="Disordered" evidence="1">
    <location>
        <begin position="22"/>
        <end position="59"/>
    </location>
</feature>
<dbReference type="EMBL" id="QKKF02013730">
    <property type="protein sequence ID" value="RZF42900.1"/>
    <property type="molecule type" value="Genomic_DNA"/>
</dbReference>
<gene>
    <name evidence="2" type="ORF">LSTR_LSTR014906</name>
</gene>